<protein>
    <submittedName>
        <fullName evidence="1">Uncharacterized protein</fullName>
    </submittedName>
</protein>
<reference evidence="1" key="1">
    <citation type="submission" date="2007-11" db="EMBL/GenBank/DDBJ databases">
        <authorList>
            <person name="Fulton L."/>
            <person name="Clifton S."/>
            <person name="Fulton B."/>
            <person name="Xu J."/>
            <person name="Minx P."/>
            <person name="Pepin K.H."/>
            <person name="Johnson M."/>
            <person name="Thiruvilangam P."/>
            <person name="Bhonagiri V."/>
            <person name="Nash W.E."/>
            <person name="Mardis E.R."/>
            <person name="Wilson R.K."/>
        </authorList>
    </citation>
    <scope>NUCLEOTIDE SEQUENCE [LARGE SCALE GENOMIC DNA]</scope>
    <source>
        <strain evidence="1">DSM 1402</strain>
    </source>
</reference>
<evidence type="ECO:0000313" key="2">
    <source>
        <dbReference type="Proteomes" id="UP000005798"/>
    </source>
</evidence>
<organism evidence="1 2">
    <name type="scientific">Thomasclavelia ramosa DSM 1402</name>
    <dbReference type="NCBI Taxonomy" id="445974"/>
    <lineage>
        <taxon>Bacteria</taxon>
        <taxon>Bacillati</taxon>
        <taxon>Bacillota</taxon>
        <taxon>Erysipelotrichia</taxon>
        <taxon>Erysipelotrichales</taxon>
        <taxon>Coprobacillaceae</taxon>
        <taxon>Thomasclavelia</taxon>
    </lineage>
</organism>
<dbReference type="HOGENOM" id="CLU_2478602_0_0_9"/>
<gene>
    <name evidence="1" type="ORF">CLORAM_00145</name>
</gene>
<sequence>MTWTDKEILTFRPNSFVVCKLEESDKFEKRCININNKKKSLWARYNAVDCKINPDKKVEGVPMNIFDNLLDNTGKLHFTSLINTPIK</sequence>
<dbReference type="EMBL" id="ABFX02000002">
    <property type="protein sequence ID" value="EDS20053.1"/>
    <property type="molecule type" value="Genomic_DNA"/>
</dbReference>
<dbReference type="Proteomes" id="UP000005798">
    <property type="component" value="Unassembled WGS sequence"/>
</dbReference>
<comment type="caution">
    <text evidence="1">The sequence shown here is derived from an EMBL/GenBank/DDBJ whole genome shotgun (WGS) entry which is preliminary data.</text>
</comment>
<keyword evidence="2" id="KW-1185">Reference proteome</keyword>
<evidence type="ECO:0000313" key="1">
    <source>
        <dbReference type="EMBL" id="EDS20053.1"/>
    </source>
</evidence>
<proteinExistence type="predicted"/>
<dbReference type="AlphaFoldDB" id="B0N0M5"/>
<accession>B0N0M5</accession>
<reference evidence="1" key="2">
    <citation type="submission" date="2014-06" db="EMBL/GenBank/DDBJ databases">
        <title>Draft genome sequence of Clostridium ramosum(DSM 1402).</title>
        <authorList>
            <person name="Sudarsanam P."/>
            <person name="Ley R."/>
            <person name="Guruge J."/>
            <person name="Turnbaugh P.J."/>
            <person name="Mahowald M."/>
            <person name="Liep D."/>
            <person name="Gordon J."/>
        </authorList>
    </citation>
    <scope>NUCLEOTIDE SEQUENCE</scope>
    <source>
        <strain evidence="1">DSM 1402</strain>
    </source>
</reference>
<name>B0N0M5_9FIRM</name>